<reference evidence="8 9" key="1">
    <citation type="submission" date="2018-10" db="EMBL/GenBank/DDBJ databases">
        <title>Genomic Encyclopedia of Type Strains, Phase IV (KMG-IV): sequencing the most valuable type-strain genomes for metagenomic binning, comparative biology and taxonomic classification.</title>
        <authorList>
            <person name="Goeker M."/>
        </authorList>
    </citation>
    <scope>NUCLEOTIDE SEQUENCE [LARGE SCALE GENOMIC DNA]</scope>
    <source>
        <strain evidence="8 9">DSM 26916</strain>
    </source>
</reference>
<comment type="caution">
    <text evidence="8">The sequence shown here is derived from an EMBL/GenBank/DDBJ whole genome shotgun (WGS) entry which is preliminary data.</text>
</comment>
<evidence type="ECO:0000313" key="9">
    <source>
        <dbReference type="Proteomes" id="UP000268908"/>
    </source>
</evidence>
<name>A0A497XJ67_9PROT</name>
<keyword evidence="9" id="KW-1185">Reference proteome</keyword>
<dbReference type="EC" id="6.3.4.15" evidence="5"/>
<dbReference type="PANTHER" id="PTHR12835:SF5">
    <property type="entry name" value="BIOTIN--PROTEIN LIGASE"/>
    <property type="match status" value="1"/>
</dbReference>
<dbReference type="NCBIfam" id="TIGR00121">
    <property type="entry name" value="birA_ligase"/>
    <property type="match status" value="1"/>
</dbReference>
<keyword evidence="1 8" id="KW-0436">Ligase</keyword>
<evidence type="ECO:0000256" key="3">
    <source>
        <dbReference type="ARBA" id="ARBA00022840"/>
    </source>
</evidence>
<dbReference type="Gene3D" id="2.30.30.100">
    <property type="match status" value="1"/>
</dbReference>
<dbReference type="Pfam" id="PF03099">
    <property type="entry name" value="BPL_LplA_LipB"/>
    <property type="match status" value="1"/>
</dbReference>
<dbReference type="SUPFAM" id="SSF50037">
    <property type="entry name" value="C-terminal domain of transcriptional repressors"/>
    <property type="match status" value="1"/>
</dbReference>
<dbReference type="CDD" id="cd16442">
    <property type="entry name" value="BPL"/>
    <property type="match status" value="1"/>
</dbReference>
<organism evidence="8 9">
    <name type="scientific">Sulfurisoma sediminicola</name>
    <dbReference type="NCBI Taxonomy" id="1381557"/>
    <lineage>
        <taxon>Bacteria</taxon>
        <taxon>Pseudomonadati</taxon>
        <taxon>Pseudomonadota</taxon>
        <taxon>Betaproteobacteria</taxon>
        <taxon>Nitrosomonadales</taxon>
        <taxon>Sterolibacteriaceae</taxon>
        <taxon>Sulfurisoma</taxon>
    </lineage>
</organism>
<dbReference type="InterPro" id="IPR008988">
    <property type="entry name" value="Transcriptional_repressor_C"/>
</dbReference>
<dbReference type="PROSITE" id="PS51733">
    <property type="entry name" value="BPL_LPL_CATALYTIC"/>
    <property type="match status" value="1"/>
</dbReference>
<evidence type="ECO:0000256" key="5">
    <source>
        <dbReference type="ARBA" id="ARBA00024227"/>
    </source>
</evidence>
<protein>
    <recommendedName>
        <fullName evidence="5">biotin--[biotin carboxyl-carrier protein] ligase</fullName>
        <ecNumber evidence="5">6.3.4.15</ecNumber>
    </recommendedName>
</protein>
<dbReference type="EMBL" id="RCCI01000004">
    <property type="protein sequence ID" value="RLJ67914.1"/>
    <property type="molecule type" value="Genomic_DNA"/>
</dbReference>
<dbReference type="Pfam" id="PF02237">
    <property type="entry name" value="BPL_C"/>
    <property type="match status" value="1"/>
</dbReference>
<dbReference type="RefSeq" id="WP_121239863.1">
    <property type="nucleotide sequence ID" value="NZ_BHVV01000001.1"/>
</dbReference>
<evidence type="ECO:0000313" key="8">
    <source>
        <dbReference type="EMBL" id="RLJ67914.1"/>
    </source>
</evidence>
<sequence length="308" mass="31234">MADITVPLSVPAIAAALGGAACRFDIDLRAECGSTNAELLARAASGAPSGTVLAAERQTAGRGRMGREWLAAAGDSLTFSLLWRFADGIDLSGLSLAAGVAVARALEKLGRPLAAEGAPRSGGVASASGMRDAELRSAAAASASAVASPQAGLLLHAPASLSATALKWPNDVLKDGRKLGGILIELQSNTAAVIGIGLNLRLPAAMPDEIRASAAALDSDVDPNLLLAALLRELLAVLDAFAVAGFAAVREEWLARHAWTGRPVRVLMPHAAPLEGICAGIASDGALLLETAAGVRRILSGDVSLRLQ</sequence>
<keyword evidence="3" id="KW-0067">ATP-binding</keyword>
<dbReference type="InterPro" id="IPR003142">
    <property type="entry name" value="BPL_C"/>
</dbReference>
<dbReference type="Proteomes" id="UP000268908">
    <property type="component" value="Unassembled WGS sequence"/>
</dbReference>
<evidence type="ECO:0000259" key="7">
    <source>
        <dbReference type="PROSITE" id="PS51733"/>
    </source>
</evidence>
<dbReference type="GO" id="GO:0004077">
    <property type="term" value="F:biotin--[biotin carboxyl-carrier protein] ligase activity"/>
    <property type="evidence" value="ECO:0007669"/>
    <property type="project" value="UniProtKB-EC"/>
</dbReference>
<evidence type="ECO:0000256" key="6">
    <source>
        <dbReference type="ARBA" id="ARBA00047846"/>
    </source>
</evidence>
<dbReference type="PANTHER" id="PTHR12835">
    <property type="entry name" value="BIOTIN PROTEIN LIGASE"/>
    <property type="match status" value="1"/>
</dbReference>
<evidence type="ECO:0000256" key="1">
    <source>
        <dbReference type="ARBA" id="ARBA00022598"/>
    </source>
</evidence>
<keyword evidence="4" id="KW-0092">Biotin</keyword>
<evidence type="ECO:0000256" key="2">
    <source>
        <dbReference type="ARBA" id="ARBA00022741"/>
    </source>
</evidence>
<accession>A0A497XJ67</accession>
<dbReference type="GO" id="GO:0005737">
    <property type="term" value="C:cytoplasm"/>
    <property type="evidence" value="ECO:0007669"/>
    <property type="project" value="TreeGrafter"/>
</dbReference>
<dbReference type="InterPro" id="IPR045864">
    <property type="entry name" value="aa-tRNA-synth_II/BPL/LPL"/>
</dbReference>
<dbReference type="AlphaFoldDB" id="A0A497XJ67"/>
<gene>
    <name evidence="8" type="ORF">DFR35_0467</name>
</gene>
<keyword evidence="2" id="KW-0547">Nucleotide-binding</keyword>
<dbReference type="InterPro" id="IPR004143">
    <property type="entry name" value="BPL_LPL_catalytic"/>
</dbReference>
<dbReference type="OrthoDB" id="9807064at2"/>
<feature type="domain" description="BPL/LPL catalytic" evidence="7">
    <location>
        <begin position="16"/>
        <end position="242"/>
    </location>
</feature>
<comment type="catalytic activity">
    <reaction evidence="6">
        <text>biotin + L-lysyl-[protein] + ATP = N(6)-biotinyl-L-lysyl-[protein] + AMP + diphosphate + H(+)</text>
        <dbReference type="Rhea" id="RHEA:11756"/>
        <dbReference type="Rhea" id="RHEA-COMP:9752"/>
        <dbReference type="Rhea" id="RHEA-COMP:10505"/>
        <dbReference type="ChEBI" id="CHEBI:15378"/>
        <dbReference type="ChEBI" id="CHEBI:29969"/>
        <dbReference type="ChEBI" id="CHEBI:30616"/>
        <dbReference type="ChEBI" id="CHEBI:33019"/>
        <dbReference type="ChEBI" id="CHEBI:57586"/>
        <dbReference type="ChEBI" id="CHEBI:83144"/>
        <dbReference type="ChEBI" id="CHEBI:456215"/>
        <dbReference type="EC" id="6.3.4.15"/>
    </reaction>
</comment>
<evidence type="ECO:0000256" key="4">
    <source>
        <dbReference type="ARBA" id="ARBA00023267"/>
    </source>
</evidence>
<proteinExistence type="predicted"/>
<dbReference type="InterPro" id="IPR004408">
    <property type="entry name" value="Biotin_CoA_COase_ligase"/>
</dbReference>
<dbReference type="GO" id="GO:0005524">
    <property type="term" value="F:ATP binding"/>
    <property type="evidence" value="ECO:0007669"/>
    <property type="project" value="UniProtKB-KW"/>
</dbReference>
<dbReference type="SUPFAM" id="SSF55681">
    <property type="entry name" value="Class II aaRS and biotin synthetases"/>
    <property type="match status" value="2"/>
</dbReference>
<dbReference type="Gene3D" id="3.30.930.10">
    <property type="entry name" value="Bira Bifunctional Protein, Domain 2"/>
    <property type="match status" value="2"/>
</dbReference>